<proteinExistence type="inferred from homology"/>
<dbReference type="Pfam" id="PF04461">
    <property type="entry name" value="YajQ"/>
    <property type="match status" value="1"/>
</dbReference>
<dbReference type="Gene3D" id="3.30.70.990">
    <property type="entry name" value="YajQ-like, domain 2"/>
    <property type="match status" value="1"/>
</dbReference>
<comment type="caution">
    <text evidence="4">The sequence shown here is derived from an EMBL/GenBank/DDBJ whole genome shotgun (WGS) entry which is preliminary data.</text>
</comment>
<dbReference type="InterPro" id="IPR035571">
    <property type="entry name" value="UPF0234-like_C"/>
</dbReference>
<accession>A0A1M3L5L3</accession>
<evidence type="ECO:0000313" key="5">
    <source>
        <dbReference type="Proteomes" id="UP000184233"/>
    </source>
</evidence>
<evidence type="ECO:0000256" key="3">
    <source>
        <dbReference type="HAMAP-Rule" id="MF_00632"/>
    </source>
</evidence>
<dbReference type="GO" id="GO:0005829">
    <property type="term" value="C:cytosol"/>
    <property type="evidence" value="ECO:0007669"/>
    <property type="project" value="TreeGrafter"/>
</dbReference>
<dbReference type="PANTHER" id="PTHR30476">
    <property type="entry name" value="UPF0234 PROTEIN YAJQ"/>
    <property type="match status" value="1"/>
</dbReference>
<dbReference type="PANTHER" id="PTHR30476:SF0">
    <property type="entry name" value="UPF0234 PROTEIN YAJQ"/>
    <property type="match status" value="1"/>
</dbReference>
<protein>
    <recommendedName>
        <fullName evidence="3">Nucleotide-binding protein BGO89_04340</fullName>
    </recommendedName>
</protein>
<evidence type="ECO:0000256" key="2">
    <source>
        <dbReference type="ARBA" id="ARBA00093450"/>
    </source>
</evidence>
<dbReference type="NCBIfam" id="NF003819">
    <property type="entry name" value="PRK05412.1"/>
    <property type="match status" value="1"/>
</dbReference>
<name>A0A1M3L5L3_9BACT</name>
<dbReference type="STRING" id="1895771.BGO89_04340"/>
<keyword evidence="1 3" id="KW-0547">Nucleotide-binding</keyword>
<dbReference type="EMBL" id="MKVH01000003">
    <property type="protein sequence ID" value="OJX60799.1"/>
    <property type="molecule type" value="Genomic_DNA"/>
</dbReference>
<evidence type="ECO:0000313" key="4">
    <source>
        <dbReference type="EMBL" id="OJX60799.1"/>
    </source>
</evidence>
<sequence>MASSYSFDIICEVDLQEADNAVNQARKEIEHRYDLRGSNCTIELMKTERQIILKADGEHFITAAGEIMRSKMIKRGISVLALDEQKPEQMGGKSVRQVVGLKNGLSKEDAKKITTLIKDSKLKVTAQIQDEKVRVTGKDKDELQAVMTLVRGADLGFPVQFENMR</sequence>
<dbReference type="CDD" id="cd11740">
    <property type="entry name" value="YajQ_like"/>
    <property type="match status" value="1"/>
</dbReference>
<dbReference type="SUPFAM" id="SSF89963">
    <property type="entry name" value="YajQ-like"/>
    <property type="match status" value="2"/>
</dbReference>
<organism evidence="4 5">
    <name type="scientific">Candidatus Kapaibacterium thiocyanatum</name>
    <dbReference type="NCBI Taxonomy" id="1895771"/>
    <lineage>
        <taxon>Bacteria</taxon>
        <taxon>Pseudomonadati</taxon>
        <taxon>Candidatus Kapaibacteriota</taxon>
        <taxon>Candidatus Kapaibacteriia</taxon>
        <taxon>Candidatus Kapaibacteriales</taxon>
        <taxon>Candidatus Kapaibacteriaceae</taxon>
        <taxon>Candidatus Kapaibacterium</taxon>
    </lineage>
</organism>
<comment type="function">
    <text evidence="3">Nucleotide-binding protein.</text>
</comment>
<dbReference type="Proteomes" id="UP000184233">
    <property type="component" value="Unassembled WGS sequence"/>
</dbReference>
<dbReference type="Gene3D" id="3.30.70.860">
    <property type="match status" value="1"/>
</dbReference>
<dbReference type="HAMAP" id="MF_00632">
    <property type="entry name" value="UPF0234"/>
    <property type="match status" value="1"/>
</dbReference>
<dbReference type="GO" id="GO:0000166">
    <property type="term" value="F:nucleotide binding"/>
    <property type="evidence" value="ECO:0007669"/>
    <property type="project" value="UniProtKB-UniRule"/>
</dbReference>
<dbReference type="InterPro" id="IPR035570">
    <property type="entry name" value="UPF0234_N"/>
</dbReference>
<evidence type="ECO:0000256" key="1">
    <source>
        <dbReference type="ARBA" id="ARBA00022741"/>
    </source>
</evidence>
<dbReference type="AlphaFoldDB" id="A0A1M3L5L3"/>
<reference evidence="4 5" key="1">
    <citation type="submission" date="2016-09" db="EMBL/GenBank/DDBJ databases">
        <title>Genome-resolved meta-omics ties microbial dynamics to process performance in biotechnology for thiocyanate degradation.</title>
        <authorList>
            <person name="Kantor R.S."/>
            <person name="Huddy R.J."/>
            <person name="Iyer R."/>
            <person name="Thomas B.C."/>
            <person name="Brown C.T."/>
            <person name="Anantharaman K."/>
            <person name="Tringe S."/>
            <person name="Hettich R.L."/>
            <person name="Harrison S.T."/>
            <person name="Banfield J.F."/>
        </authorList>
    </citation>
    <scope>NUCLEOTIDE SEQUENCE [LARGE SCALE GENOMIC DNA]</scope>
    <source>
        <strain evidence="4">59-99</strain>
    </source>
</reference>
<comment type="similarity">
    <text evidence="2 3">Belongs to the YajQ family.</text>
</comment>
<gene>
    <name evidence="4" type="ORF">BGO89_04340</name>
</gene>
<dbReference type="InterPro" id="IPR036183">
    <property type="entry name" value="YajQ-like_sf"/>
</dbReference>
<dbReference type="InterPro" id="IPR007551">
    <property type="entry name" value="YajQ/Smlt4090-like"/>
</dbReference>